<sequence length="195" mass="22195">MEKIMKGVLPKGTASTQMSASESNDTGAYFSRYFLALADYNIWANNIAIGWLQQTDDQQWEQSVSSSFGSIRQTALHIASAEKIWIDYWKKEPDPVFLSAVFTGTKSELIDIWRKSSAGLKDFIEGCPEEYYLQEVIFKWPRGGEGRMEFAQTVGHVMNHSTYHRGQLVNILRQVGFTQLASTDLATYYRVISQK</sequence>
<dbReference type="RefSeq" id="WP_247809826.1">
    <property type="nucleotide sequence ID" value="NZ_CP095855.1"/>
</dbReference>
<dbReference type="PANTHER" id="PTHR37302:SF3">
    <property type="entry name" value="DAMAGE-INDUCIBLE PROTEIN DINB"/>
    <property type="match status" value="1"/>
</dbReference>
<proteinExistence type="inferred from homology"/>
<dbReference type="Proteomes" id="UP000830198">
    <property type="component" value="Chromosome"/>
</dbReference>
<dbReference type="Pfam" id="PF05163">
    <property type="entry name" value="DinB"/>
    <property type="match status" value="1"/>
</dbReference>
<keyword evidence="4" id="KW-1185">Reference proteome</keyword>
<evidence type="ECO:0000313" key="3">
    <source>
        <dbReference type="EMBL" id="UPK67447.1"/>
    </source>
</evidence>
<evidence type="ECO:0000256" key="1">
    <source>
        <dbReference type="ARBA" id="ARBA00008635"/>
    </source>
</evidence>
<accession>A0ABY4HUH6</accession>
<name>A0ABY4HUH6_CHIFI</name>
<reference evidence="3 4" key="1">
    <citation type="submission" date="2022-04" db="EMBL/GenBank/DDBJ databases">
        <title>The arsenic-methylating capacity of Chitinophaga filiformis YT5 during chitin decomposition.</title>
        <authorList>
            <person name="Chen G."/>
            <person name="Liang Y."/>
        </authorList>
    </citation>
    <scope>NUCLEOTIDE SEQUENCE [LARGE SCALE GENOMIC DNA]</scope>
    <source>
        <strain evidence="3 4">YT5</strain>
    </source>
</reference>
<comment type="similarity">
    <text evidence="1">Belongs to the DinB family.</text>
</comment>
<evidence type="ECO:0000256" key="2">
    <source>
        <dbReference type="ARBA" id="ARBA00022723"/>
    </source>
</evidence>
<gene>
    <name evidence="3" type="ORF">MYF79_21115</name>
</gene>
<protein>
    <submittedName>
        <fullName evidence="3">DinB family protein</fullName>
    </submittedName>
</protein>
<dbReference type="InterPro" id="IPR007837">
    <property type="entry name" value="DinB"/>
</dbReference>
<organism evidence="3 4">
    <name type="scientific">Chitinophaga filiformis</name>
    <name type="common">Myxococcus filiformis</name>
    <name type="synonym">Flexibacter filiformis</name>
    <dbReference type="NCBI Taxonomy" id="104663"/>
    <lineage>
        <taxon>Bacteria</taxon>
        <taxon>Pseudomonadati</taxon>
        <taxon>Bacteroidota</taxon>
        <taxon>Chitinophagia</taxon>
        <taxon>Chitinophagales</taxon>
        <taxon>Chitinophagaceae</taxon>
        <taxon>Chitinophaga</taxon>
    </lineage>
</organism>
<keyword evidence="2" id="KW-0479">Metal-binding</keyword>
<dbReference type="Gene3D" id="1.20.120.450">
    <property type="entry name" value="dinb family like domain"/>
    <property type="match status" value="1"/>
</dbReference>
<dbReference type="PANTHER" id="PTHR37302">
    <property type="entry name" value="SLR1116 PROTEIN"/>
    <property type="match status" value="1"/>
</dbReference>
<dbReference type="SUPFAM" id="SSF109854">
    <property type="entry name" value="DinB/YfiT-like putative metalloenzymes"/>
    <property type="match status" value="1"/>
</dbReference>
<evidence type="ECO:0000313" key="4">
    <source>
        <dbReference type="Proteomes" id="UP000830198"/>
    </source>
</evidence>
<dbReference type="InterPro" id="IPR034660">
    <property type="entry name" value="DinB/YfiT-like"/>
</dbReference>
<dbReference type="EMBL" id="CP095855">
    <property type="protein sequence ID" value="UPK67447.1"/>
    <property type="molecule type" value="Genomic_DNA"/>
</dbReference>